<feature type="active site" description="Proton donor" evidence="4">
    <location>
        <position position="366"/>
    </location>
</feature>
<proteinExistence type="inferred from homology"/>
<reference evidence="8" key="2">
    <citation type="submission" date="2020-09" db="EMBL/GenBank/DDBJ databases">
        <authorList>
            <person name="Sun Q."/>
            <person name="Ohkuma M."/>
        </authorList>
    </citation>
    <scope>NUCLEOTIDE SEQUENCE</scope>
    <source>
        <strain evidence="8">JCM 4059</strain>
    </source>
</reference>
<dbReference type="InterPro" id="IPR052764">
    <property type="entry name" value="GH20_Enzymes"/>
</dbReference>
<dbReference type="InterPro" id="IPR015882">
    <property type="entry name" value="HEX_bac_N"/>
</dbReference>
<dbReference type="PANTHER" id="PTHR43678">
    <property type="entry name" value="PUTATIVE (AFU_ORTHOLOGUE AFUA_2G00640)-RELATED"/>
    <property type="match status" value="1"/>
</dbReference>
<dbReference type="InterPro" id="IPR017853">
    <property type="entry name" value="GH"/>
</dbReference>
<dbReference type="PANTHER" id="PTHR43678:SF1">
    <property type="entry name" value="BETA-N-ACETYLHEXOSAMINIDASE"/>
    <property type="match status" value="1"/>
</dbReference>
<dbReference type="Gene3D" id="3.20.20.80">
    <property type="entry name" value="Glycosidases"/>
    <property type="match status" value="1"/>
</dbReference>
<comment type="caution">
    <text evidence="8">The sequence shown here is derived from an EMBL/GenBank/DDBJ whole genome shotgun (WGS) entry which is preliminary data.</text>
</comment>
<evidence type="ECO:0008006" key="10">
    <source>
        <dbReference type="Google" id="ProtNLM"/>
    </source>
</evidence>
<feature type="domain" description="Beta-hexosaminidase bacterial type N-terminal" evidence="7">
    <location>
        <begin position="100"/>
        <end position="216"/>
    </location>
</feature>
<feature type="compositionally biased region" description="Low complexity" evidence="5">
    <location>
        <begin position="60"/>
        <end position="92"/>
    </location>
</feature>
<evidence type="ECO:0000256" key="2">
    <source>
        <dbReference type="ARBA" id="ARBA00022801"/>
    </source>
</evidence>
<gene>
    <name evidence="8" type="ORF">GCM10010218_32190</name>
</gene>
<dbReference type="SUPFAM" id="SSF55545">
    <property type="entry name" value="beta-N-acetylhexosaminidase-like domain"/>
    <property type="match status" value="1"/>
</dbReference>
<evidence type="ECO:0000256" key="1">
    <source>
        <dbReference type="ARBA" id="ARBA00006285"/>
    </source>
</evidence>
<evidence type="ECO:0000259" key="6">
    <source>
        <dbReference type="Pfam" id="PF00728"/>
    </source>
</evidence>
<reference evidence="8" key="1">
    <citation type="journal article" date="2014" name="Int. J. Syst. Evol. Microbiol.">
        <title>Complete genome sequence of Corynebacterium casei LMG S-19264T (=DSM 44701T), isolated from a smear-ripened cheese.</title>
        <authorList>
            <consortium name="US DOE Joint Genome Institute (JGI-PGF)"/>
            <person name="Walter F."/>
            <person name="Albersmeier A."/>
            <person name="Kalinowski J."/>
            <person name="Ruckert C."/>
        </authorList>
    </citation>
    <scope>NUCLEOTIDE SEQUENCE</scope>
    <source>
        <strain evidence="8">JCM 4059</strain>
    </source>
</reference>
<sequence>MRIGSFRLGGFRLGRFRLGRFQLGRFRLGRAAAVRGTVATFVLLATMTLMGCPRGGGPGAAPTGSDGRSAHASAPSSAGGTTGDGSSAAAAPPAVPPGAPRTVPAVRSWTQAQGPGWRPGAGARVVTDQDGPLADEARRLAGELHLTTADGPARAGDVELALRPGQAGGPESYELTVRDGRATVTAPDEAGAFYGTRTVLQAVRTGGGLSEGVAKDAPDRAQRGLNLDIARKHFAADWIEARVREMADLKLNQLGLHFSDDQGFRIASDSHPEVVSAQHLTKAEVRHLLDVASALHVTVVPEIDSPGHLGAVIKAHPGLQLRNASGEAARGAVDVGNPEAGRIVDDLLREYAGLFPGRWFHLGADEYRALMAHDPQASYPGLAALARQRYGAKGKVQDLATAWLNDRAAVVRGLGKTAKAWNDGFFPDGVVKPATSIEVEYWTGKENGARPPQDYLNGGRTLVNLNDEYLYYVLGEPNQFRYPTGERIYRGWSPGVLRGTASVAASTSGPDRVRGGRLAVWCDRADAQTPDQVAAGIRLPLAAVAQKLWAPGTPGLSWTDFTALVAKARG</sequence>
<evidence type="ECO:0000256" key="5">
    <source>
        <dbReference type="SAM" id="MobiDB-lite"/>
    </source>
</evidence>
<evidence type="ECO:0000259" key="7">
    <source>
        <dbReference type="Pfam" id="PF02838"/>
    </source>
</evidence>
<dbReference type="Pfam" id="PF02838">
    <property type="entry name" value="Glyco_hydro_20b"/>
    <property type="match status" value="1"/>
</dbReference>
<dbReference type="GO" id="GO:0005975">
    <property type="term" value="P:carbohydrate metabolic process"/>
    <property type="evidence" value="ECO:0007669"/>
    <property type="project" value="InterPro"/>
</dbReference>
<dbReference type="GO" id="GO:0004563">
    <property type="term" value="F:beta-N-acetylhexosaminidase activity"/>
    <property type="evidence" value="ECO:0007669"/>
    <property type="project" value="InterPro"/>
</dbReference>
<dbReference type="PRINTS" id="PR00738">
    <property type="entry name" value="GLHYDRLASE20"/>
</dbReference>
<keyword evidence="2" id="KW-0378">Hydrolase</keyword>
<dbReference type="Proteomes" id="UP000638313">
    <property type="component" value="Unassembled WGS sequence"/>
</dbReference>
<evidence type="ECO:0000256" key="3">
    <source>
        <dbReference type="ARBA" id="ARBA00023295"/>
    </source>
</evidence>
<dbReference type="InterPro" id="IPR015883">
    <property type="entry name" value="Glyco_hydro_20_cat"/>
</dbReference>
<dbReference type="EMBL" id="BNBD01000005">
    <property type="protein sequence ID" value="GHF48272.1"/>
    <property type="molecule type" value="Genomic_DNA"/>
</dbReference>
<protein>
    <recommendedName>
        <fullName evidence="10">Beta-N-acetylhexosaminidase</fullName>
    </recommendedName>
</protein>
<feature type="domain" description="Glycoside hydrolase family 20 catalytic" evidence="6">
    <location>
        <begin position="223"/>
        <end position="550"/>
    </location>
</feature>
<dbReference type="InterPro" id="IPR029018">
    <property type="entry name" value="Hex-like_dom2"/>
</dbReference>
<dbReference type="Gene3D" id="3.30.379.10">
    <property type="entry name" value="Chitobiase/beta-hexosaminidase domain 2-like"/>
    <property type="match status" value="1"/>
</dbReference>
<dbReference type="SUPFAM" id="SSF51445">
    <property type="entry name" value="(Trans)glycosidases"/>
    <property type="match status" value="1"/>
</dbReference>
<keyword evidence="9" id="KW-1185">Reference proteome</keyword>
<dbReference type="CDD" id="cd06564">
    <property type="entry name" value="GH20_DspB_LnbB-like"/>
    <property type="match status" value="1"/>
</dbReference>
<dbReference type="Pfam" id="PF00728">
    <property type="entry name" value="Glyco_hydro_20"/>
    <property type="match status" value="1"/>
</dbReference>
<dbReference type="InterPro" id="IPR025705">
    <property type="entry name" value="Beta_hexosaminidase_sua/sub"/>
</dbReference>
<feature type="region of interest" description="Disordered" evidence="5">
    <location>
        <begin position="56"/>
        <end position="102"/>
    </location>
</feature>
<organism evidence="8 9">
    <name type="scientific">Streptomyces mashuensis</name>
    <dbReference type="NCBI Taxonomy" id="33904"/>
    <lineage>
        <taxon>Bacteria</taxon>
        <taxon>Bacillati</taxon>
        <taxon>Actinomycetota</taxon>
        <taxon>Actinomycetes</taxon>
        <taxon>Kitasatosporales</taxon>
        <taxon>Streptomycetaceae</taxon>
        <taxon>Streptomyces</taxon>
    </lineage>
</organism>
<keyword evidence="3" id="KW-0326">Glycosidase</keyword>
<accession>A0A919B3U0</accession>
<dbReference type="AlphaFoldDB" id="A0A919B3U0"/>
<comment type="similarity">
    <text evidence="1">Belongs to the glycosyl hydrolase 20 family.</text>
</comment>
<evidence type="ECO:0000313" key="8">
    <source>
        <dbReference type="EMBL" id="GHF48272.1"/>
    </source>
</evidence>
<evidence type="ECO:0000256" key="4">
    <source>
        <dbReference type="PIRSR" id="PIRSR625705-1"/>
    </source>
</evidence>
<evidence type="ECO:0000313" key="9">
    <source>
        <dbReference type="Proteomes" id="UP000638313"/>
    </source>
</evidence>
<name>A0A919B3U0_9ACTN</name>